<reference evidence="1 2" key="1">
    <citation type="submission" date="2016-10" db="EMBL/GenBank/DDBJ databases">
        <title>Arsenicibacter rosenii gen. nov., sp. nov., an efficient arsenic-methylating bacterium isolated from an arsenic-contaminated paddy soil.</title>
        <authorList>
            <person name="Huang K."/>
        </authorList>
    </citation>
    <scope>NUCLEOTIDE SEQUENCE [LARGE SCALE GENOMIC DNA]</scope>
    <source>
        <strain evidence="1 2">SM-1</strain>
    </source>
</reference>
<name>A0A1S2VC14_9BACT</name>
<evidence type="ECO:0000313" key="1">
    <source>
        <dbReference type="EMBL" id="OIN56232.1"/>
    </source>
</evidence>
<gene>
    <name evidence="1" type="ORF">BLX24_25890</name>
</gene>
<dbReference type="OrthoDB" id="1099368at2"/>
<evidence type="ECO:0000313" key="2">
    <source>
        <dbReference type="Proteomes" id="UP000181790"/>
    </source>
</evidence>
<sequence>MSKRIDLSDWLIHFVHRKNPDNVPLDYTYDEEYDLVEEEDATFPDSFDSNGKEIYKTIQYEEDYFELSPDEHAFTILKKILTNGYVKTGWSHRKSTYGQLKPTIYGPYSASCFTEMPLYGLIEYAKKRNSENNVQTYGVAFLKNEMFTYGARPVIYGLSNIHSEANNSTDPYFDKGLRCLSHSCGLGLQEQYRYVATNLAQTNKIDWTHEREWRWADTNNKYETPGLPFYLKDNATNFSRIIVFVSKDEEAEDLINFLKTLHHATCDPFGREYNLKAIENTFVLSLESINKLGLNTSNIRIDDLPFKSLPAIKQKIEVSAKILKFVKDVWEEACIKAFEESERIYKSGKYSGMSAFVNVSTYTSHSEITQALIDLGIAKGYADKYYLYGLRTIESMNSVEVEIAGAKVAAEYLTQKLNQNFHYEYRWD</sequence>
<proteinExistence type="predicted"/>
<accession>A0A1S2VC14</accession>
<keyword evidence="2" id="KW-1185">Reference proteome</keyword>
<organism evidence="1 2">
    <name type="scientific">Arsenicibacter rosenii</name>
    <dbReference type="NCBI Taxonomy" id="1750698"/>
    <lineage>
        <taxon>Bacteria</taxon>
        <taxon>Pseudomonadati</taxon>
        <taxon>Bacteroidota</taxon>
        <taxon>Cytophagia</taxon>
        <taxon>Cytophagales</taxon>
        <taxon>Spirosomataceae</taxon>
        <taxon>Arsenicibacter</taxon>
    </lineage>
</organism>
<dbReference type="EMBL" id="MORL01000026">
    <property type="protein sequence ID" value="OIN56232.1"/>
    <property type="molecule type" value="Genomic_DNA"/>
</dbReference>
<dbReference type="Proteomes" id="UP000181790">
    <property type="component" value="Unassembled WGS sequence"/>
</dbReference>
<protein>
    <submittedName>
        <fullName evidence="1">Uncharacterized protein</fullName>
    </submittedName>
</protein>
<comment type="caution">
    <text evidence="1">The sequence shown here is derived from an EMBL/GenBank/DDBJ whole genome shotgun (WGS) entry which is preliminary data.</text>
</comment>
<dbReference type="AlphaFoldDB" id="A0A1S2VC14"/>
<dbReference type="RefSeq" id="WP_071506136.1">
    <property type="nucleotide sequence ID" value="NZ_MORL01000026.1"/>
</dbReference>